<keyword evidence="6" id="KW-0560">Oxidoreductase</keyword>
<sequence length="142" mass="15854">MAQHRVATVDEIRPGERKIVQLEGRSIGVFNVKGTFYALRNVCPHQGAEVCLGSIGGMTVCGNQEDGTLSELRFEKAGEILRCPWHGWEFEIRTGKSIFNPLGCYIKNYPVTIGQKDVADGETLRVETYPTSVEEKFIIVHL</sequence>
<dbReference type="PANTHER" id="PTHR21496:SF23">
    <property type="entry name" value="3-PHENYLPROPIONATE_CINNAMIC ACID DIOXYGENASE FERREDOXIN SUBUNIT"/>
    <property type="match status" value="1"/>
</dbReference>
<evidence type="ECO:0000256" key="2">
    <source>
        <dbReference type="ARBA" id="ARBA00022723"/>
    </source>
</evidence>
<keyword evidence="6" id="KW-0223">Dioxygenase</keyword>
<dbReference type="EMBL" id="JAGGKT010000018">
    <property type="protein sequence ID" value="MBP1934255.1"/>
    <property type="molecule type" value="Genomic_DNA"/>
</dbReference>
<evidence type="ECO:0000256" key="4">
    <source>
        <dbReference type="ARBA" id="ARBA00023014"/>
    </source>
</evidence>
<dbReference type="CDD" id="cd03467">
    <property type="entry name" value="Rieske"/>
    <property type="match status" value="1"/>
</dbReference>
<dbReference type="RefSeq" id="WP_209812261.1">
    <property type="nucleotide sequence ID" value="NZ_JAGGKT010000018.1"/>
</dbReference>
<name>A0ABS4GWL7_9BACL</name>
<evidence type="ECO:0000313" key="6">
    <source>
        <dbReference type="EMBL" id="MBP1934255.1"/>
    </source>
</evidence>
<keyword evidence="1" id="KW-0001">2Fe-2S</keyword>
<reference evidence="6 7" key="1">
    <citation type="submission" date="2021-03" db="EMBL/GenBank/DDBJ databases">
        <title>Genomic Encyclopedia of Type Strains, Phase IV (KMG-IV): sequencing the most valuable type-strain genomes for metagenomic binning, comparative biology and taxonomic classification.</title>
        <authorList>
            <person name="Goeker M."/>
        </authorList>
    </citation>
    <scope>NUCLEOTIDE SEQUENCE [LARGE SCALE GENOMIC DNA]</scope>
    <source>
        <strain evidence="6 7">DSM 24738</strain>
    </source>
</reference>
<evidence type="ECO:0000256" key="1">
    <source>
        <dbReference type="ARBA" id="ARBA00022714"/>
    </source>
</evidence>
<keyword evidence="4" id="KW-0411">Iron-sulfur</keyword>
<keyword evidence="7" id="KW-1185">Reference proteome</keyword>
<proteinExistence type="predicted"/>
<dbReference type="Pfam" id="PF00355">
    <property type="entry name" value="Rieske"/>
    <property type="match status" value="1"/>
</dbReference>
<keyword evidence="3" id="KW-0408">Iron</keyword>
<dbReference type="Proteomes" id="UP001519343">
    <property type="component" value="Unassembled WGS sequence"/>
</dbReference>
<gene>
    <name evidence="6" type="ORF">J2Z37_004274</name>
</gene>
<evidence type="ECO:0000256" key="3">
    <source>
        <dbReference type="ARBA" id="ARBA00023004"/>
    </source>
</evidence>
<organism evidence="6 7">
    <name type="scientific">Ammoniphilus resinae</name>
    <dbReference type="NCBI Taxonomy" id="861532"/>
    <lineage>
        <taxon>Bacteria</taxon>
        <taxon>Bacillati</taxon>
        <taxon>Bacillota</taxon>
        <taxon>Bacilli</taxon>
        <taxon>Bacillales</taxon>
        <taxon>Paenibacillaceae</taxon>
        <taxon>Aneurinibacillus group</taxon>
        <taxon>Ammoniphilus</taxon>
    </lineage>
</organism>
<evidence type="ECO:0000313" key="7">
    <source>
        <dbReference type="Proteomes" id="UP001519343"/>
    </source>
</evidence>
<keyword evidence="2" id="KW-0479">Metal-binding</keyword>
<dbReference type="InterPro" id="IPR017941">
    <property type="entry name" value="Rieske_2Fe-2S"/>
</dbReference>
<comment type="caution">
    <text evidence="6">The sequence shown here is derived from an EMBL/GenBank/DDBJ whole genome shotgun (WGS) entry which is preliminary data.</text>
</comment>
<dbReference type="PANTHER" id="PTHR21496">
    <property type="entry name" value="FERREDOXIN-RELATED"/>
    <property type="match status" value="1"/>
</dbReference>
<dbReference type="SUPFAM" id="SSF50022">
    <property type="entry name" value="ISP domain"/>
    <property type="match status" value="1"/>
</dbReference>
<protein>
    <submittedName>
        <fullName evidence="6">3-phenylpropionate/trans-cinnamate dioxygenase ferredoxin subunit</fullName>
    </submittedName>
</protein>
<accession>A0ABS4GWL7</accession>
<dbReference type="InterPro" id="IPR036922">
    <property type="entry name" value="Rieske_2Fe-2S_sf"/>
</dbReference>
<dbReference type="PROSITE" id="PS51296">
    <property type="entry name" value="RIESKE"/>
    <property type="match status" value="1"/>
</dbReference>
<feature type="domain" description="Rieske" evidence="5">
    <location>
        <begin position="4"/>
        <end position="120"/>
    </location>
</feature>
<evidence type="ECO:0000259" key="5">
    <source>
        <dbReference type="PROSITE" id="PS51296"/>
    </source>
</evidence>
<dbReference type="Gene3D" id="2.102.10.10">
    <property type="entry name" value="Rieske [2Fe-2S] iron-sulphur domain"/>
    <property type="match status" value="1"/>
</dbReference>
<dbReference type="GO" id="GO:0051213">
    <property type="term" value="F:dioxygenase activity"/>
    <property type="evidence" value="ECO:0007669"/>
    <property type="project" value="UniProtKB-KW"/>
</dbReference>